<protein>
    <submittedName>
        <fullName evidence="8 9">FtsX-like permease family</fullName>
    </submittedName>
</protein>
<evidence type="ECO:0000256" key="3">
    <source>
        <dbReference type="ARBA" id="ARBA00022692"/>
    </source>
</evidence>
<keyword evidence="4 6" id="KW-1133">Transmembrane helix</keyword>
<evidence type="ECO:0000313" key="11">
    <source>
        <dbReference type="Proteomes" id="UP000294641"/>
    </source>
</evidence>
<keyword evidence="11" id="KW-1185">Reference proteome</keyword>
<organism evidence="8 10">
    <name type="scientific">Kurthia zopfii</name>
    <dbReference type="NCBI Taxonomy" id="1650"/>
    <lineage>
        <taxon>Bacteria</taxon>
        <taxon>Bacillati</taxon>
        <taxon>Bacillota</taxon>
        <taxon>Bacilli</taxon>
        <taxon>Bacillales</taxon>
        <taxon>Caryophanaceae</taxon>
        <taxon>Kurthia</taxon>
    </lineage>
</organism>
<evidence type="ECO:0000256" key="2">
    <source>
        <dbReference type="ARBA" id="ARBA00022475"/>
    </source>
</evidence>
<evidence type="ECO:0000259" key="7">
    <source>
        <dbReference type="Pfam" id="PF02687"/>
    </source>
</evidence>
<comment type="subcellular location">
    <subcellularLocation>
        <location evidence="1 6">Cell membrane</location>
        <topology evidence="1 6">Multi-pass membrane protein</topology>
    </subcellularLocation>
</comment>
<keyword evidence="2 6" id="KW-1003">Cell membrane</keyword>
<sequence length="657" mass="74484">MKLSTLVFRSMRKNIKHYFLYFFALIFSTTLYFSFLTISTNDSVTLLKNSNVKAGAAFSVGSIILLIIVVLFVFYANQLFMKRRSKEIGLYQMIGMPKSTISWMILVENIILWIIAIATGIALGFFFSRLFTMAFLKVIKSEQLVTLYFSPEALWKTIVVFAIVLVVIMLQTIWIISRSKLLDLFHAESKAEQKIKKISFFKLVIGLFGIVLIVYGYYRSTVLFKISDNVSMNDMFISMGVILGTVIIGTFLVFRYSVAFIMNLIRSSKKGHLRLGDVLAVTPIMHRMKSSSLSLSLITILTGLALGILSLGYIAYYGAESTANQSSPYDFIILNQNEKFEQSLKKEEIEFTKYEFTPLTVQVDTRKLLKNTVPKDSEFNTSFENLVIPYSQAKKVIPDLELSNNEAYLSGYSQVMASLLPLKADEEINVDVHNLQKKLIVKEIAQKSIVPSMLTYGSYSIIVPDHVFDQLKVQKDIRTATIWKSYTGYNIHPEDVIKVQKIYDQTTNNGEFNSKHASTNIFSKNQNLNMQIEALGLVIFIAGFIGCAFLLATGSILYFKQMSEAEEEKASFTTLRKIGFTEQEIMKGIILKQIFSFGLPLLIGVLHSYFAVKSGWMFFGSELTAPLFITISIYVALYSIFAVFTTLYYKKIVKQAL</sequence>
<dbReference type="PANTHER" id="PTHR46795">
    <property type="entry name" value="ABC TRANSPORTER PERMEASE-RELATED-RELATED"/>
    <property type="match status" value="1"/>
</dbReference>
<keyword evidence="5 6" id="KW-0472">Membrane</keyword>
<dbReference type="Proteomes" id="UP000294641">
    <property type="component" value="Unassembled WGS sequence"/>
</dbReference>
<comment type="caution">
    <text evidence="8">The sequence shown here is derived from an EMBL/GenBank/DDBJ whole genome shotgun (WGS) entry which is preliminary data.</text>
</comment>
<dbReference type="Proteomes" id="UP000254330">
    <property type="component" value="Unassembled WGS sequence"/>
</dbReference>
<dbReference type="GO" id="GO:0005886">
    <property type="term" value="C:plasma membrane"/>
    <property type="evidence" value="ECO:0007669"/>
    <property type="project" value="UniProtKB-SubCell"/>
</dbReference>
<name>A0A8B4QAV7_9BACL</name>
<evidence type="ECO:0000313" key="8">
    <source>
        <dbReference type="EMBL" id="STX09837.1"/>
    </source>
</evidence>
<dbReference type="PANTHER" id="PTHR46795:SF3">
    <property type="entry name" value="ABC TRANSPORTER PERMEASE"/>
    <property type="match status" value="1"/>
</dbReference>
<accession>A0A8B4QAV7</accession>
<reference evidence="9 11" key="2">
    <citation type="submission" date="2019-03" db="EMBL/GenBank/DDBJ databases">
        <title>Genomic Encyclopedia of Type Strains, Phase IV (KMG-IV): sequencing the most valuable type-strain genomes for metagenomic binning, comparative biology and taxonomic classification.</title>
        <authorList>
            <person name="Goeker M."/>
        </authorList>
    </citation>
    <scope>NUCLEOTIDE SEQUENCE [LARGE SCALE GENOMIC DNA]</scope>
    <source>
        <strain evidence="9 11">DSM 20580</strain>
    </source>
</reference>
<comment type="similarity">
    <text evidence="6">Belongs to the ABC-4 integral membrane protein family.</text>
</comment>
<gene>
    <name evidence="9" type="ORF">DFR61_10625</name>
    <name evidence="8" type="ORF">NCTC10597_01539</name>
</gene>
<dbReference type="OrthoDB" id="1705903at2"/>
<keyword evidence="6" id="KW-0813">Transport</keyword>
<proteinExistence type="inferred from homology"/>
<dbReference type="EMBL" id="UGNP01000001">
    <property type="protein sequence ID" value="STX09837.1"/>
    <property type="molecule type" value="Genomic_DNA"/>
</dbReference>
<feature type="transmembrane region" description="Helical" evidence="6">
    <location>
        <begin position="238"/>
        <end position="265"/>
    </location>
</feature>
<dbReference type="InterPro" id="IPR052536">
    <property type="entry name" value="ABC-4_Integral_Memb_Prot"/>
</dbReference>
<dbReference type="RefSeq" id="WP_109348909.1">
    <property type="nucleotide sequence ID" value="NZ_BJUE01000003.1"/>
</dbReference>
<feature type="transmembrane region" description="Helical" evidence="6">
    <location>
        <begin position="534"/>
        <end position="559"/>
    </location>
</feature>
<dbReference type="PIRSF" id="PIRSF018968">
    <property type="entry name" value="ABC_permease_BceB"/>
    <property type="match status" value="1"/>
</dbReference>
<reference evidence="8 10" key="1">
    <citation type="submission" date="2018-06" db="EMBL/GenBank/DDBJ databases">
        <authorList>
            <consortium name="Pathogen Informatics"/>
            <person name="Doyle S."/>
        </authorList>
    </citation>
    <scope>NUCLEOTIDE SEQUENCE [LARGE SCALE GENOMIC DNA]</scope>
    <source>
        <strain evidence="8 10">NCTC10597</strain>
    </source>
</reference>
<feature type="transmembrane region" description="Helical" evidence="6">
    <location>
        <begin position="198"/>
        <end position="218"/>
    </location>
</feature>
<dbReference type="InterPro" id="IPR027022">
    <property type="entry name" value="ABC_permease_BceB-typ"/>
</dbReference>
<evidence type="ECO:0000313" key="9">
    <source>
        <dbReference type="EMBL" id="TDR41332.1"/>
    </source>
</evidence>
<feature type="transmembrane region" description="Helical" evidence="6">
    <location>
        <begin position="594"/>
        <end position="612"/>
    </location>
</feature>
<feature type="domain" description="ABC3 transporter permease C-terminal" evidence="7">
    <location>
        <begin position="61"/>
        <end position="177"/>
    </location>
</feature>
<feature type="transmembrane region" description="Helical" evidence="6">
    <location>
        <begin position="295"/>
        <end position="319"/>
    </location>
</feature>
<evidence type="ECO:0000256" key="5">
    <source>
        <dbReference type="ARBA" id="ARBA00023136"/>
    </source>
</evidence>
<evidence type="ECO:0000256" key="6">
    <source>
        <dbReference type="PIRNR" id="PIRNR018968"/>
    </source>
</evidence>
<feature type="transmembrane region" description="Helical" evidence="6">
    <location>
        <begin position="58"/>
        <end position="80"/>
    </location>
</feature>
<dbReference type="InterPro" id="IPR003838">
    <property type="entry name" value="ABC3_permease_C"/>
</dbReference>
<evidence type="ECO:0000313" key="10">
    <source>
        <dbReference type="Proteomes" id="UP000254330"/>
    </source>
</evidence>
<dbReference type="GO" id="GO:0055085">
    <property type="term" value="P:transmembrane transport"/>
    <property type="evidence" value="ECO:0007669"/>
    <property type="project" value="UniProtKB-UniRule"/>
</dbReference>
<dbReference type="EMBL" id="SNZG01000006">
    <property type="protein sequence ID" value="TDR41332.1"/>
    <property type="molecule type" value="Genomic_DNA"/>
</dbReference>
<evidence type="ECO:0000256" key="4">
    <source>
        <dbReference type="ARBA" id="ARBA00022989"/>
    </source>
</evidence>
<feature type="transmembrane region" description="Helical" evidence="6">
    <location>
        <begin position="18"/>
        <end position="38"/>
    </location>
</feature>
<dbReference type="AlphaFoldDB" id="A0A8B4QAV7"/>
<feature type="transmembrane region" description="Helical" evidence="6">
    <location>
        <begin position="153"/>
        <end position="177"/>
    </location>
</feature>
<feature type="transmembrane region" description="Helical" evidence="6">
    <location>
        <begin position="101"/>
        <end position="127"/>
    </location>
</feature>
<dbReference type="Pfam" id="PF02687">
    <property type="entry name" value="FtsX"/>
    <property type="match status" value="1"/>
</dbReference>
<evidence type="ECO:0000256" key="1">
    <source>
        <dbReference type="ARBA" id="ARBA00004651"/>
    </source>
</evidence>
<keyword evidence="3 6" id="KW-0812">Transmembrane</keyword>
<feature type="transmembrane region" description="Helical" evidence="6">
    <location>
        <begin position="624"/>
        <end position="649"/>
    </location>
</feature>